<name>A0AAV4CY16_9GAST</name>
<evidence type="ECO:0000313" key="1">
    <source>
        <dbReference type="EMBL" id="GFO36784.1"/>
    </source>
</evidence>
<sequence length="114" mass="12976">MSLKKPDFSATARVLYASDREGYSFKMQYQSTPYAHNPVTEDENDQQLLIVGQKTTVCMSLDLASNMYSVSSDQRCISSNMYSVTPDDIRYLSKHVSITLDNIPYLIKHLINNL</sequence>
<reference evidence="1 2" key="1">
    <citation type="journal article" date="2021" name="Elife">
        <title>Chloroplast acquisition without the gene transfer in kleptoplastic sea slugs, Plakobranchus ocellatus.</title>
        <authorList>
            <person name="Maeda T."/>
            <person name="Takahashi S."/>
            <person name="Yoshida T."/>
            <person name="Shimamura S."/>
            <person name="Takaki Y."/>
            <person name="Nagai Y."/>
            <person name="Toyoda A."/>
            <person name="Suzuki Y."/>
            <person name="Arimoto A."/>
            <person name="Ishii H."/>
            <person name="Satoh N."/>
            <person name="Nishiyama T."/>
            <person name="Hasebe M."/>
            <person name="Maruyama T."/>
            <person name="Minagawa J."/>
            <person name="Obokata J."/>
            <person name="Shigenobu S."/>
        </authorList>
    </citation>
    <scope>NUCLEOTIDE SEQUENCE [LARGE SCALE GENOMIC DNA]</scope>
</reference>
<protein>
    <submittedName>
        <fullName evidence="1">Uncharacterized protein</fullName>
    </submittedName>
</protein>
<proteinExistence type="predicted"/>
<keyword evidence="2" id="KW-1185">Reference proteome</keyword>
<dbReference type="EMBL" id="BLXT01007141">
    <property type="protein sequence ID" value="GFO36784.1"/>
    <property type="molecule type" value="Genomic_DNA"/>
</dbReference>
<gene>
    <name evidence="1" type="ORF">PoB_006328900</name>
</gene>
<accession>A0AAV4CY16</accession>
<organism evidence="1 2">
    <name type="scientific">Plakobranchus ocellatus</name>
    <dbReference type="NCBI Taxonomy" id="259542"/>
    <lineage>
        <taxon>Eukaryota</taxon>
        <taxon>Metazoa</taxon>
        <taxon>Spiralia</taxon>
        <taxon>Lophotrochozoa</taxon>
        <taxon>Mollusca</taxon>
        <taxon>Gastropoda</taxon>
        <taxon>Heterobranchia</taxon>
        <taxon>Euthyneura</taxon>
        <taxon>Panpulmonata</taxon>
        <taxon>Sacoglossa</taxon>
        <taxon>Placobranchoidea</taxon>
        <taxon>Plakobranchidae</taxon>
        <taxon>Plakobranchus</taxon>
    </lineage>
</organism>
<comment type="caution">
    <text evidence="1">The sequence shown here is derived from an EMBL/GenBank/DDBJ whole genome shotgun (WGS) entry which is preliminary data.</text>
</comment>
<dbReference type="AlphaFoldDB" id="A0AAV4CY16"/>
<evidence type="ECO:0000313" key="2">
    <source>
        <dbReference type="Proteomes" id="UP000735302"/>
    </source>
</evidence>
<dbReference type="Proteomes" id="UP000735302">
    <property type="component" value="Unassembled WGS sequence"/>
</dbReference>